<dbReference type="AlphaFoldDB" id="A0A1H0QVF1"/>
<organism evidence="4 5">
    <name type="scientific">Klenkia soli</name>
    <dbReference type="NCBI Taxonomy" id="1052260"/>
    <lineage>
        <taxon>Bacteria</taxon>
        <taxon>Bacillati</taxon>
        <taxon>Actinomycetota</taxon>
        <taxon>Actinomycetes</taxon>
        <taxon>Geodermatophilales</taxon>
        <taxon>Geodermatophilaceae</taxon>
        <taxon>Klenkia</taxon>
    </lineage>
</organism>
<protein>
    <submittedName>
        <fullName evidence="4">Anti-sigma regulatory factor (Ser/Thr protein kinase)</fullName>
    </submittedName>
</protein>
<dbReference type="RefSeq" id="WP_165617634.1">
    <property type="nucleotide sequence ID" value="NZ_FNIR01000011.1"/>
</dbReference>
<dbReference type="EMBL" id="FNIR01000011">
    <property type="protein sequence ID" value="SDP21252.1"/>
    <property type="molecule type" value="Genomic_DNA"/>
</dbReference>
<dbReference type="PANTHER" id="PTHR35526:SF3">
    <property type="entry name" value="ANTI-SIGMA-F FACTOR RSBW"/>
    <property type="match status" value="1"/>
</dbReference>
<dbReference type="SUPFAM" id="SSF55874">
    <property type="entry name" value="ATPase domain of HSP90 chaperone/DNA topoisomerase II/histidine kinase"/>
    <property type="match status" value="1"/>
</dbReference>
<feature type="domain" description="Histidine kinase/HSP90-like ATPase" evidence="2">
    <location>
        <begin position="191"/>
        <end position="304"/>
    </location>
</feature>
<dbReference type="Pfam" id="PF13581">
    <property type="entry name" value="HATPase_c_2"/>
    <property type="match status" value="1"/>
</dbReference>
<gene>
    <name evidence="4" type="ORF">SAMN05660199_03368</name>
</gene>
<reference evidence="5" key="1">
    <citation type="submission" date="2016-10" db="EMBL/GenBank/DDBJ databases">
        <authorList>
            <person name="Varghese N."/>
            <person name="Submissions S."/>
        </authorList>
    </citation>
    <scope>NUCLEOTIDE SEQUENCE [LARGE SCALE GENOMIC DNA]</scope>
    <source>
        <strain evidence="5">DSM 45843</strain>
    </source>
</reference>
<dbReference type="InterPro" id="IPR025847">
    <property type="entry name" value="MEDS_domain"/>
</dbReference>
<dbReference type="PANTHER" id="PTHR35526">
    <property type="entry name" value="ANTI-SIGMA-F FACTOR RSBW-RELATED"/>
    <property type="match status" value="1"/>
</dbReference>
<dbReference type="GO" id="GO:0004674">
    <property type="term" value="F:protein serine/threonine kinase activity"/>
    <property type="evidence" value="ECO:0007669"/>
    <property type="project" value="UniProtKB-KW"/>
</dbReference>
<accession>A0A1H0QVF1</accession>
<dbReference type="InterPro" id="IPR003594">
    <property type="entry name" value="HATPase_dom"/>
</dbReference>
<evidence type="ECO:0000259" key="2">
    <source>
        <dbReference type="Pfam" id="PF13581"/>
    </source>
</evidence>
<keyword evidence="4" id="KW-0808">Transferase</keyword>
<keyword evidence="1" id="KW-0723">Serine/threonine-protein kinase</keyword>
<evidence type="ECO:0000313" key="5">
    <source>
        <dbReference type="Proteomes" id="UP000199088"/>
    </source>
</evidence>
<keyword evidence="4" id="KW-0418">Kinase</keyword>
<proteinExistence type="predicted"/>
<dbReference type="STRING" id="1052260.SAMN05660199_03368"/>
<feature type="domain" description="MEDS" evidence="3">
    <location>
        <begin position="8"/>
        <end position="147"/>
    </location>
</feature>
<dbReference type="Proteomes" id="UP000199088">
    <property type="component" value="Unassembled WGS sequence"/>
</dbReference>
<evidence type="ECO:0000313" key="4">
    <source>
        <dbReference type="EMBL" id="SDP21252.1"/>
    </source>
</evidence>
<dbReference type="Pfam" id="PF14417">
    <property type="entry name" value="MEDS"/>
    <property type="match status" value="1"/>
</dbReference>
<sequence length="309" mass="33121">MPDTAVRTHRIAVVRTDDELIAVCLPYLREGLAAGDLVVALLAPAPAAHVRDQLPGVLVVDYPAATPREPETVAAHTELLAQATAEGRRLRLLGQVRERQPRAWDERLRGEIAHQHLWADAAMASLCVYDRRVTPPEVLATALLAHPEVLVDGAVRVNDAHRPPAELMAALPVPAEPVQQTTPVLAVDGARSLPELRHALQAALAGRLGSPDLDEDVHLAASEIAANAFRHGGDLISARVWADGERVVVTISDSGTRFDGCLSGFAPAHGADLSRGGMGLWLARKLCDHVDTWRGPEGFTVRLTTAVRS</sequence>
<evidence type="ECO:0000256" key="1">
    <source>
        <dbReference type="ARBA" id="ARBA00022527"/>
    </source>
</evidence>
<name>A0A1H0QVF1_9ACTN</name>
<evidence type="ECO:0000259" key="3">
    <source>
        <dbReference type="Pfam" id="PF14417"/>
    </source>
</evidence>
<dbReference type="InterPro" id="IPR050267">
    <property type="entry name" value="Anti-sigma-factor_SerPK"/>
</dbReference>
<keyword evidence="5" id="KW-1185">Reference proteome</keyword>
<dbReference type="InterPro" id="IPR036890">
    <property type="entry name" value="HATPase_C_sf"/>
</dbReference>
<dbReference type="CDD" id="cd16936">
    <property type="entry name" value="HATPase_RsbW-like"/>
    <property type="match status" value="1"/>
</dbReference>
<dbReference type="Gene3D" id="3.30.565.10">
    <property type="entry name" value="Histidine kinase-like ATPase, C-terminal domain"/>
    <property type="match status" value="1"/>
</dbReference>